<feature type="compositionally biased region" description="Low complexity" evidence="1">
    <location>
        <begin position="83"/>
        <end position="100"/>
    </location>
</feature>
<dbReference type="AlphaFoldDB" id="A0A6L6Q4G9"/>
<dbReference type="OrthoDB" id="5524449at2"/>
<dbReference type="EMBL" id="WNLA01000014">
    <property type="protein sequence ID" value="MTW04211.1"/>
    <property type="molecule type" value="Genomic_DNA"/>
</dbReference>
<proteinExistence type="predicted"/>
<name>A0A6L6Q4G9_9BURK</name>
<dbReference type="SUPFAM" id="SSF74653">
    <property type="entry name" value="TolA/TonB C-terminal domain"/>
    <property type="match status" value="1"/>
</dbReference>
<feature type="region of interest" description="Disordered" evidence="1">
    <location>
        <begin position="76"/>
        <end position="117"/>
    </location>
</feature>
<gene>
    <name evidence="2" type="ORF">GM668_19195</name>
</gene>
<dbReference type="RefSeq" id="WP_155440571.1">
    <property type="nucleotide sequence ID" value="NZ_WNLA01000014.1"/>
</dbReference>
<dbReference type="Gene3D" id="3.30.1150.10">
    <property type="match status" value="1"/>
</dbReference>
<evidence type="ECO:0000313" key="3">
    <source>
        <dbReference type="Proteomes" id="UP000484015"/>
    </source>
</evidence>
<protein>
    <recommendedName>
        <fullName evidence="4">TonB family protein</fullName>
    </recommendedName>
</protein>
<evidence type="ECO:0008006" key="4">
    <source>
        <dbReference type="Google" id="ProtNLM"/>
    </source>
</evidence>
<reference evidence="2 3" key="1">
    <citation type="submission" date="2019-11" db="EMBL/GenBank/DDBJ databases">
        <title>Type strains purchased from KCTC, JCM and DSMZ.</title>
        <authorList>
            <person name="Lu H."/>
        </authorList>
    </citation>
    <scope>NUCLEOTIDE SEQUENCE [LARGE SCALE GENOMIC DNA]</scope>
    <source>
        <strain evidence="2 3">KCTC 42409</strain>
    </source>
</reference>
<sequence>MSGADALPWFLQRLALDGSADQRAIRRAYAREVKRIDQGADAEGFQQLREAYETALRWEQYQRYYARAEAEADAAPGAPLPAMPAADAPETPERAPAAAQEHVRPSPDSPPLLDLDPLQIDPQQLSADVFEAFMAGCSGLAQGRTLHDSAAWEQHLRTCLHDDRLVNLAARGIFEARIVHLLASGWRNGHETLLEAAADVFEWRRDRHRLRQFGHAGAIVDRAIDERSMFDNQDRDQKTAQRQVIARLRESDVPESGQLRADMPHVEQMAMRFPTWLELVASMDNVELWRTAYAALPDELKQPVAAAEEAPPPAAAKPGKIGWVSAGSTVFWLLLLTAALRFIHHAVDLPGTHGTPAVATNKPGAGQALTGPRTEQQRKIEQQLRAAGAAQVEKYSPPSAERLEEIRSRIRYRVTQMETPGQYTVKFKVQLDKQGRIEHVVLHKASGLPLYDATVEKAIRNTPPFPTGTSPQFVLSYGLEIISRPAGPAHEPANSGETGAPPTPPQ</sequence>
<comment type="caution">
    <text evidence="2">The sequence shown here is derived from an EMBL/GenBank/DDBJ whole genome shotgun (WGS) entry which is preliminary data.</text>
</comment>
<feature type="region of interest" description="Disordered" evidence="1">
    <location>
        <begin position="353"/>
        <end position="374"/>
    </location>
</feature>
<dbReference type="Pfam" id="PF13103">
    <property type="entry name" value="TonB_2"/>
    <property type="match status" value="1"/>
</dbReference>
<evidence type="ECO:0000313" key="2">
    <source>
        <dbReference type="EMBL" id="MTW04211.1"/>
    </source>
</evidence>
<evidence type="ECO:0000256" key="1">
    <source>
        <dbReference type="SAM" id="MobiDB-lite"/>
    </source>
</evidence>
<dbReference type="Proteomes" id="UP000484015">
    <property type="component" value="Unassembled WGS sequence"/>
</dbReference>
<organism evidence="2 3">
    <name type="scientific">Pseudoduganella ginsengisoli</name>
    <dbReference type="NCBI Taxonomy" id="1462440"/>
    <lineage>
        <taxon>Bacteria</taxon>
        <taxon>Pseudomonadati</taxon>
        <taxon>Pseudomonadota</taxon>
        <taxon>Betaproteobacteria</taxon>
        <taxon>Burkholderiales</taxon>
        <taxon>Oxalobacteraceae</taxon>
        <taxon>Telluria group</taxon>
        <taxon>Pseudoduganella</taxon>
    </lineage>
</organism>
<keyword evidence="3" id="KW-1185">Reference proteome</keyword>
<accession>A0A6L6Q4G9</accession>
<feature type="region of interest" description="Disordered" evidence="1">
    <location>
        <begin position="484"/>
        <end position="506"/>
    </location>
</feature>